<evidence type="ECO:0000256" key="1">
    <source>
        <dbReference type="SAM" id="Phobius"/>
    </source>
</evidence>
<name>A0ABP1HHV0_9EUKA</name>
<keyword evidence="3" id="KW-1185">Reference proteome</keyword>
<protein>
    <submittedName>
        <fullName evidence="2">Hypothetical_protein</fullName>
    </submittedName>
</protein>
<organism evidence="2 3">
    <name type="scientific">Hexamita inflata</name>
    <dbReference type="NCBI Taxonomy" id="28002"/>
    <lineage>
        <taxon>Eukaryota</taxon>
        <taxon>Metamonada</taxon>
        <taxon>Diplomonadida</taxon>
        <taxon>Hexamitidae</taxon>
        <taxon>Hexamitinae</taxon>
        <taxon>Hexamita</taxon>
    </lineage>
</organism>
<dbReference type="EMBL" id="CAXDID020000032">
    <property type="protein sequence ID" value="CAL5994942.1"/>
    <property type="molecule type" value="Genomic_DNA"/>
</dbReference>
<keyword evidence="1" id="KW-0472">Membrane</keyword>
<evidence type="ECO:0000313" key="2">
    <source>
        <dbReference type="EMBL" id="CAL5994942.1"/>
    </source>
</evidence>
<sequence>MNQLLDCQRKRLNEFKRFVSIYWKIQVQKAGLAREEAGGHPALQAGADLAVVLSEIPGLTIQSISNRNSLLLLLLGCGLLVVLGVLWLLVLLWLLFLHGNMRGGRDNRIRPDSTQIAVRRRFIAYPNSDWIRQIFRFQNARRGGKQPQRRNEVHRFRTV</sequence>
<reference evidence="2 3" key="1">
    <citation type="submission" date="2024-07" db="EMBL/GenBank/DDBJ databases">
        <authorList>
            <person name="Akdeniz Z."/>
        </authorList>
    </citation>
    <scope>NUCLEOTIDE SEQUENCE [LARGE SCALE GENOMIC DNA]</scope>
</reference>
<keyword evidence="1" id="KW-0812">Transmembrane</keyword>
<comment type="caution">
    <text evidence="2">The sequence shown here is derived from an EMBL/GenBank/DDBJ whole genome shotgun (WGS) entry which is preliminary data.</text>
</comment>
<dbReference type="Proteomes" id="UP001642409">
    <property type="component" value="Unassembled WGS sequence"/>
</dbReference>
<evidence type="ECO:0000313" key="3">
    <source>
        <dbReference type="Proteomes" id="UP001642409"/>
    </source>
</evidence>
<gene>
    <name evidence="2" type="ORF">HINF_LOCUS13793</name>
</gene>
<feature type="transmembrane region" description="Helical" evidence="1">
    <location>
        <begin position="70"/>
        <end position="96"/>
    </location>
</feature>
<proteinExistence type="predicted"/>
<keyword evidence="1" id="KW-1133">Transmembrane helix</keyword>
<accession>A0ABP1HHV0</accession>